<dbReference type="Proteomes" id="UP000000723">
    <property type="component" value="Chromosome"/>
</dbReference>
<sequence length="98" mass="11762">MEEDFFKIQLKLLDKYYPYTCKRSEEEDIRKAAANLTEKFLTYSSRYTSLEKVDLLTLIGFHFALEVLNNKNQQDKSPIFNKIEQLNKELEEYMKIPE</sequence>
<dbReference type="OrthoDB" id="1495773at2"/>
<gene>
    <name evidence="1" type="ordered locus">CFPG_035</name>
</gene>
<organism evidence="1 2">
    <name type="scientific">Azobacteroides pseudotrichonymphae genomovar. CFP2</name>
    <dbReference type="NCBI Taxonomy" id="511995"/>
    <lineage>
        <taxon>Bacteria</taxon>
        <taxon>Pseudomonadati</taxon>
        <taxon>Bacteroidota</taxon>
        <taxon>Bacteroidia</taxon>
        <taxon>Bacteroidales</taxon>
        <taxon>Candidatus Azobacteroides</taxon>
    </lineage>
</organism>
<evidence type="ECO:0008006" key="3">
    <source>
        <dbReference type="Google" id="ProtNLM"/>
    </source>
</evidence>
<name>B6YQ26_AZOPC</name>
<protein>
    <recommendedName>
        <fullName evidence="3">Cell division protein ZapA</fullName>
    </recommendedName>
</protein>
<dbReference type="Pfam" id="PF05164">
    <property type="entry name" value="ZapA"/>
    <property type="match status" value="1"/>
</dbReference>
<reference evidence="2" key="1">
    <citation type="journal article" date="2008" name="Science">
        <title>Genome of an endosymbiont coupling N2 fixation to cellulolysis within RT protist cells in termite gut.</title>
        <authorList>
            <person name="Hongoh Y."/>
            <person name="Sharma V.K."/>
            <person name="Prakash T."/>
            <person name="Noda S."/>
            <person name="Toh H."/>
            <person name="Taylor T.D."/>
            <person name="Kudo T."/>
            <person name="Sakaki Y."/>
            <person name="Toyoda A."/>
            <person name="Hattori M."/>
            <person name="Ohkuma M."/>
        </authorList>
    </citation>
    <scope>NUCLEOTIDE SEQUENCE [LARGE SCALE GENOMIC DNA]</scope>
</reference>
<dbReference type="AlphaFoldDB" id="B6YQ26"/>
<dbReference type="STRING" id="511995.CFPG_035"/>
<dbReference type="InterPro" id="IPR007838">
    <property type="entry name" value="Cell_div_ZapA-like"/>
</dbReference>
<dbReference type="RefSeq" id="WP_012573059.1">
    <property type="nucleotide sequence ID" value="NC_011565.1"/>
</dbReference>
<accession>B6YQ26</accession>
<dbReference type="KEGG" id="aps:CFPG_035"/>
<dbReference type="InterPro" id="IPR036192">
    <property type="entry name" value="Cell_div_ZapA-like_sf"/>
</dbReference>
<dbReference type="EMBL" id="AP010656">
    <property type="protein sequence ID" value="BAG83298.1"/>
    <property type="molecule type" value="Genomic_DNA"/>
</dbReference>
<evidence type="ECO:0000313" key="1">
    <source>
        <dbReference type="EMBL" id="BAG83298.1"/>
    </source>
</evidence>
<dbReference type="HOGENOM" id="CLU_164748_0_1_10"/>
<evidence type="ECO:0000313" key="2">
    <source>
        <dbReference type="Proteomes" id="UP000000723"/>
    </source>
</evidence>
<dbReference type="SUPFAM" id="SSF102829">
    <property type="entry name" value="Cell division protein ZapA-like"/>
    <property type="match status" value="1"/>
</dbReference>
<proteinExistence type="predicted"/>
<keyword evidence="2" id="KW-1185">Reference proteome</keyword>